<dbReference type="RefSeq" id="WP_114485833.1">
    <property type="nucleotide sequence ID" value="NZ_CBCSHM010000003.1"/>
</dbReference>
<dbReference type="Proteomes" id="UP000253204">
    <property type="component" value="Unassembled WGS sequence"/>
</dbReference>
<reference evidence="1 2" key="1">
    <citation type="submission" date="2018-07" db="EMBL/GenBank/DDBJ databases">
        <title>Halomonas rutogse sp. nov., isolated from Lake TangqianCo on Tibetan Plateau.</title>
        <authorList>
            <person name="Lu H."/>
            <person name="Xing P."/>
            <person name="Wu Q."/>
        </authorList>
    </citation>
    <scope>NUCLEOTIDE SEQUENCE [LARGE SCALE GENOMIC DNA]</scope>
    <source>
        <strain evidence="1 2">TQ8S</strain>
    </source>
</reference>
<name>A0A368U7H9_9GAMM</name>
<dbReference type="AlphaFoldDB" id="A0A368U7H9"/>
<keyword evidence="2" id="KW-1185">Reference proteome</keyword>
<protein>
    <submittedName>
        <fullName evidence="1">Uncharacterized protein</fullName>
    </submittedName>
</protein>
<evidence type="ECO:0000313" key="1">
    <source>
        <dbReference type="EMBL" id="RCV93080.1"/>
    </source>
</evidence>
<gene>
    <name evidence="1" type="ORF">DU506_04940</name>
</gene>
<proteinExistence type="predicted"/>
<evidence type="ECO:0000313" key="2">
    <source>
        <dbReference type="Proteomes" id="UP000253204"/>
    </source>
</evidence>
<accession>A0A368U7H9</accession>
<dbReference type="OrthoDB" id="963455at2"/>
<dbReference type="EMBL" id="QPIJ01000006">
    <property type="protein sequence ID" value="RCV93080.1"/>
    <property type="molecule type" value="Genomic_DNA"/>
</dbReference>
<sequence length="77" mass="8556">MGQNDLQSKDFNKADNDKALNKLKGSVRNYEQPFDPIGNDDWETLLLEGLTPGTTHADELELLSNLVYDGQAAFLSD</sequence>
<comment type="caution">
    <text evidence="1">The sequence shown here is derived from an EMBL/GenBank/DDBJ whole genome shotgun (WGS) entry which is preliminary data.</text>
</comment>
<organism evidence="1 2">
    <name type="scientific">Vreelandella rituensis</name>
    <dbReference type="NCBI Taxonomy" id="2282306"/>
    <lineage>
        <taxon>Bacteria</taxon>
        <taxon>Pseudomonadati</taxon>
        <taxon>Pseudomonadota</taxon>
        <taxon>Gammaproteobacteria</taxon>
        <taxon>Oceanospirillales</taxon>
        <taxon>Halomonadaceae</taxon>
        <taxon>Vreelandella</taxon>
    </lineage>
</organism>